<feature type="transmembrane region" description="Helical" evidence="2">
    <location>
        <begin position="65"/>
        <end position="84"/>
    </location>
</feature>
<dbReference type="OrthoDB" id="2520628at2759"/>
<proteinExistence type="predicted"/>
<dbReference type="Proteomes" id="UP000284706">
    <property type="component" value="Unassembled WGS sequence"/>
</dbReference>
<feature type="transmembrane region" description="Helical" evidence="2">
    <location>
        <begin position="96"/>
        <end position="113"/>
    </location>
</feature>
<dbReference type="InParanoid" id="A0A409Y4L6"/>
<dbReference type="AlphaFoldDB" id="A0A409Y4L6"/>
<accession>A0A409Y4L6</accession>
<evidence type="ECO:0000313" key="3">
    <source>
        <dbReference type="EMBL" id="PPQ97922.1"/>
    </source>
</evidence>
<name>A0A409Y4L6_9AGAR</name>
<evidence type="ECO:0000256" key="2">
    <source>
        <dbReference type="SAM" id="Phobius"/>
    </source>
</evidence>
<protein>
    <submittedName>
        <fullName evidence="3">Uncharacterized protein</fullName>
    </submittedName>
</protein>
<keyword evidence="2" id="KW-0472">Membrane</keyword>
<gene>
    <name evidence="3" type="ORF">CVT26_002984</name>
</gene>
<evidence type="ECO:0000256" key="1">
    <source>
        <dbReference type="SAM" id="MobiDB-lite"/>
    </source>
</evidence>
<feature type="transmembrane region" description="Helical" evidence="2">
    <location>
        <begin position="194"/>
        <end position="216"/>
    </location>
</feature>
<keyword evidence="2" id="KW-1133">Transmembrane helix</keyword>
<feature type="region of interest" description="Disordered" evidence="1">
    <location>
        <begin position="285"/>
        <end position="310"/>
    </location>
</feature>
<reference evidence="3 4" key="1">
    <citation type="journal article" date="2018" name="Evol. Lett.">
        <title>Horizontal gene cluster transfer increased hallucinogenic mushroom diversity.</title>
        <authorList>
            <person name="Reynolds H.T."/>
            <person name="Vijayakumar V."/>
            <person name="Gluck-Thaler E."/>
            <person name="Korotkin H.B."/>
            <person name="Matheny P.B."/>
            <person name="Slot J.C."/>
        </authorList>
    </citation>
    <scope>NUCLEOTIDE SEQUENCE [LARGE SCALE GENOMIC DNA]</scope>
    <source>
        <strain evidence="3 4">SRW20</strain>
    </source>
</reference>
<sequence length="310" mass="33663">MELALSVTSHLRPIADAFVLINSTKVHPVWFPYAWAPTLHAARISMIFSWNARKSPTPLSWGTHIAGFLIMAWGGGLLSHFWLGLPPPLLYSFQPAINYISVHLFLTLLFQTLPDVLYPPIIDTILWPLDALLRTNAVTLTLGLFSSPNVYPEYRNSSLAHLILGAIASAGGGLAAATFNLWTPNWTFSTPPPLRAGAGWAGTLDVWGGALVALIFSSTTHHPAFTSLHTYSTLFLSSPFLSGTRKPHADSDFPPLNSQEAKSLACAVLGIFFAARVVKQHWLTPPPPTKVLSKPSAATSPSKKAKRKAQ</sequence>
<keyword evidence="2" id="KW-0812">Transmembrane</keyword>
<dbReference type="EMBL" id="NHYE01001164">
    <property type="protein sequence ID" value="PPQ97922.1"/>
    <property type="molecule type" value="Genomic_DNA"/>
</dbReference>
<feature type="compositionally biased region" description="Low complexity" evidence="1">
    <location>
        <begin position="293"/>
        <end position="302"/>
    </location>
</feature>
<comment type="caution">
    <text evidence="3">The sequence shown here is derived from an EMBL/GenBank/DDBJ whole genome shotgun (WGS) entry which is preliminary data.</text>
</comment>
<feature type="transmembrane region" description="Helical" evidence="2">
    <location>
        <begin position="125"/>
        <end position="147"/>
    </location>
</feature>
<organism evidence="3 4">
    <name type="scientific">Gymnopilus dilepis</name>
    <dbReference type="NCBI Taxonomy" id="231916"/>
    <lineage>
        <taxon>Eukaryota</taxon>
        <taxon>Fungi</taxon>
        <taxon>Dikarya</taxon>
        <taxon>Basidiomycota</taxon>
        <taxon>Agaricomycotina</taxon>
        <taxon>Agaricomycetes</taxon>
        <taxon>Agaricomycetidae</taxon>
        <taxon>Agaricales</taxon>
        <taxon>Agaricineae</taxon>
        <taxon>Hymenogastraceae</taxon>
        <taxon>Gymnopilus</taxon>
    </lineage>
</organism>
<keyword evidence="4" id="KW-1185">Reference proteome</keyword>
<feature type="transmembrane region" description="Helical" evidence="2">
    <location>
        <begin position="159"/>
        <end position="182"/>
    </location>
</feature>
<evidence type="ECO:0000313" key="4">
    <source>
        <dbReference type="Proteomes" id="UP000284706"/>
    </source>
</evidence>